<dbReference type="SUPFAM" id="SSF48452">
    <property type="entry name" value="TPR-like"/>
    <property type="match status" value="1"/>
</dbReference>
<sequence>MKQLVIGVFIGLAVGLYFGQKSSPVIQPKNTSLKGNIKKEILSKPSRNLLKAKTREVTLSQDQHRFVEEDHITAELQKIDEATSSESYEIYKDLYRSYPKSKTVLEQYSSFLVRSKKWTEAISTLKKCVKNYPSSEVCQANLVNTLQQKGNKKDQLEAIENCLDVNHKNVACLNSYANYSLRYGDYKNALKFFKEMFIVNGQGLITFEERYIEYGMGLSYRGLGKLDRAKDYFKLSCQSNLQTACRELEQLDL</sequence>
<accession>A0A1Y5F9A3</accession>
<protein>
    <submittedName>
        <fullName evidence="1">Uncharacterized protein</fullName>
    </submittedName>
</protein>
<dbReference type="InterPro" id="IPR011990">
    <property type="entry name" value="TPR-like_helical_dom_sf"/>
</dbReference>
<dbReference type="Pfam" id="PF13174">
    <property type="entry name" value="TPR_6"/>
    <property type="match status" value="1"/>
</dbReference>
<dbReference type="InterPro" id="IPR019734">
    <property type="entry name" value="TPR_rpt"/>
</dbReference>
<dbReference type="Proteomes" id="UP000196531">
    <property type="component" value="Unassembled WGS sequence"/>
</dbReference>
<comment type="caution">
    <text evidence="1">The sequence shown here is derived from an EMBL/GenBank/DDBJ whole genome shotgun (WGS) entry which is preliminary data.</text>
</comment>
<organism evidence="1 2">
    <name type="scientific">Halobacteriovorax marinus</name>
    <dbReference type="NCBI Taxonomy" id="97084"/>
    <lineage>
        <taxon>Bacteria</taxon>
        <taxon>Pseudomonadati</taxon>
        <taxon>Bdellovibrionota</taxon>
        <taxon>Bacteriovoracia</taxon>
        <taxon>Bacteriovoracales</taxon>
        <taxon>Halobacteriovoraceae</taxon>
        <taxon>Halobacteriovorax</taxon>
    </lineage>
</organism>
<dbReference type="Pfam" id="PF13181">
    <property type="entry name" value="TPR_8"/>
    <property type="match status" value="1"/>
</dbReference>
<dbReference type="AlphaFoldDB" id="A0A1Y5F9A3"/>
<proteinExistence type="predicted"/>
<dbReference type="Gene3D" id="1.25.40.10">
    <property type="entry name" value="Tetratricopeptide repeat domain"/>
    <property type="match status" value="1"/>
</dbReference>
<gene>
    <name evidence="1" type="ORF">A9Q84_13700</name>
</gene>
<evidence type="ECO:0000313" key="1">
    <source>
        <dbReference type="EMBL" id="OUR97374.1"/>
    </source>
</evidence>
<reference evidence="2" key="1">
    <citation type="journal article" date="2017" name="Proc. Natl. Acad. Sci. U.S.A.">
        <title>Simulation of Deepwater Horizon oil plume reveals substrate specialization within a complex community of hydrocarbon-degraders.</title>
        <authorList>
            <person name="Hu P."/>
            <person name="Dubinsky E.A."/>
            <person name="Probst A.J."/>
            <person name="Wang J."/>
            <person name="Sieber C.M.K."/>
            <person name="Tom L.M."/>
            <person name="Gardinali P."/>
            <person name="Banfield J.F."/>
            <person name="Atlas R.M."/>
            <person name="Andersen G.L."/>
        </authorList>
    </citation>
    <scope>NUCLEOTIDE SEQUENCE [LARGE SCALE GENOMIC DNA]</scope>
</reference>
<dbReference type="EMBL" id="MAAO01000006">
    <property type="protein sequence ID" value="OUR97374.1"/>
    <property type="molecule type" value="Genomic_DNA"/>
</dbReference>
<evidence type="ECO:0000313" key="2">
    <source>
        <dbReference type="Proteomes" id="UP000196531"/>
    </source>
</evidence>
<name>A0A1Y5F9A3_9BACT</name>